<geneLocation type="plasmid" evidence="1 2">
    <name>unnamed02</name>
</geneLocation>
<gene>
    <name evidence="1" type="ORF">T7987_17075</name>
</gene>
<dbReference type="RefSeq" id="WP_322329951.1">
    <property type="nucleotide sequence ID" value="NZ_CP139727.1"/>
</dbReference>
<dbReference type="PANTHER" id="PTHR21485">
    <property type="entry name" value="HAD SUPERFAMILY MEMBERS CMAS AND KDSC"/>
    <property type="match status" value="1"/>
</dbReference>
<accession>A0ABZ0V3Y6</accession>
<dbReference type="InterPro" id="IPR003329">
    <property type="entry name" value="Cytidylyl_trans"/>
</dbReference>
<dbReference type="EC" id="2.7.7.-" evidence="1"/>
<dbReference type="InterPro" id="IPR029044">
    <property type="entry name" value="Nucleotide-diphossugar_trans"/>
</dbReference>
<keyword evidence="1" id="KW-0614">Plasmid</keyword>
<dbReference type="Pfam" id="PF02348">
    <property type="entry name" value="CTP_transf_3"/>
    <property type="match status" value="1"/>
</dbReference>
<dbReference type="Gene3D" id="3.90.550.10">
    <property type="entry name" value="Spore Coat Polysaccharide Biosynthesis Protein SpsA, Chain A"/>
    <property type="match status" value="1"/>
</dbReference>
<dbReference type="EMBL" id="CP139727">
    <property type="protein sequence ID" value="WPZ23585.1"/>
    <property type="molecule type" value="Genomic_DNA"/>
</dbReference>
<dbReference type="CDD" id="cd02513">
    <property type="entry name" value="CMP-NeuAc_Synthase"/>
    <property type="match status" value="1"/>
</dbReference>
<evidence type="ECO:0000313" key="1">
    <source>
        <dbReference type="EMBL" id="WPZ23585.1"/>
    </source>
</evidence>
<organism evidence="1 2">
    <name type="scientific">Sulfitobacter faviae</name>
    <dbReference type="NCBI Taxonomy" id="1775881"/>
    <lineage>
        <taxon>Bacteria</taxon>
        <taxon>Pseudomonadati</taxon>
        <taxon>Pseudomonadota</taxon>
        <taxon>Alphaproteobacteria</taxon>
        <taxon>Rhodobacterales</taxon>
        <taxon>Roseobacteraceae</taxon>
        <taxon>Sulfitobacter</taxon>
    </lineage>
</organism>
<dbReference type="PANTHER" id="PTHR21485:SF6">
    <property type="entry name" value="N-ACYLNEURAMINATE CYTIDYLYLTRANSFERASE-RELATED"/>
    <property type="match status" value="1"/>
</dbReference>
<sequence length="238" mass="26254">MSGSLTAFIFARGGSKGLPGKNIRPFAGKPLIGWAVEQALAVERIGRVIVSTDSAEIADVARHHGAEVPFMRPVELANDRAPEMLAWRHALEFLRETEGVMPDPFISVPATSPLRFPEDIDACIKEYDRSGADVVLSVTPAHRSPWFNMVARSANGGFSLVNDDGKRGRIARRQDAPQVFDITTVTYVARPDYVLSHLDLFSGRVTASVVPVERSADIDTLFDFDIAEFLMKQRMNNQ</sequence>
<name>A0ABZ0V3Y6_9RHOB</name>
<dbReference type="GO" id="GO:0016779">
    <property type="term" value="F:nucleotidyltransferase activity"/>
    <property type="evidence" value="ECO:0007669"/>
    <property type="project" value="UniProtKB-KW"/>
</dbReference>
<protein>
    <submittedName>
        <fullName evidence="1">Acylneuraminate cytidylyltransferase family protein</fullName>
        <ecNumber evidence="1">2.7.7.-</ecNumber>
    </submittedName>
</protein>
<proteinExistence type="predicted"/>
<keyword evidence="2" id="KW-1185">Reference proteome</keyword>
<dbReference type="InterPro" id="IPR050793">
    <property type="entry name" value="CMP-NeuNAc_synthase"/>
</dbReference>
<dbReference type="SUPFAM" id="SSF53448">
    <property type="entry name" value="Nucleotide-diphospho-sugar transferases"/>
    <property type="match status" value="1"/>
</dbReference>
<dbReference type="Proteomes" id="UP001326567">
    <property type="component" value="Plasmid unnamed02"/>
</dbReference>
<reference evidence="1 2" key="1">
    <citation type="submission" date="2023-11" db="EMBL/GenBank/DDBJ databases">
        <title>From the Deep-Sea to the Surface: Bacterial Genomes Isolated from the Moytirra Hydrothermal Vent Plume.</title>
        <authorList>
            <person name="Major S.R."/>
        </authorList>
    </citation>
    <scope>NUCLEOTIDE SEQUENCE [LARGE SCALE GENOMIC DNA]</scope>
    <source>
        <strain evidence="1 2">OXR-9</strain>
        <plasmid evidence="1 2">unnamed02</plasmid>
    </source>
</reference>
<keyword evidence="1" id="KW-0808">Transferase</keyword>
<keyword evidence="1" id="KW-0548">Nucleotidyltransferase</keyword>
<evidence type="ECO:0000313" key="2">
    <source>
        <dbReference type="Proteomes" id="UP001326567"/>
    </source>
</evidence>